<dbReference type="Pfam" id="PF03466">
    <property type="entry name" value="LysR_substrate"/>
    <property type="match status" value="1"/>
</dbReference>
<dbReference type="SUPFAM" id="SSF53850">
    <property type="entry name" value="Periplasmic binding protein-like II"/>
    <property type="match status" value="1"/>
</dbReference>
<evidence type="ECO:0000256" key="2">
    <source>
        <dbReference type="ARBA" id="ARBA00023015"/>
    </source>
</evidence>
<evidence type="ECO:0000313" key="7">
    <source>
        <dbReference type="Proteomes" id="UP000245728"/>
    </source>
</evidence>
<dbReference type="InterPro" id="IPR036390">
    <property type="entry name" value="WH_DNA-bd_sf"/>
</dbReference>
<dbReference type="PANTHER" id="PTHR30126:SF25">
    <property type="entry name" value="HTH-TYPE TRANSCRIPTIONAL REGULATOR METR"/>
    <property type="match status" value="1"/>
</dbReference>
<dbReference type="PANTHER" id="PTHR30126">
    <property type="entry name" value="HTH-TYPE TRANSCRIPTIONAL REGULATOR"/>
    <property type="match status" value="1"/>
</dbReference>
<keyword evidence="2" id="KW-0805">Transcription regulation</keyword>
<evidence type="ECO:0000256" key="1">
    <source>
        <dbReference type="ARBA" id="ARBA00009437"/>
    </source>
</evidence>
<dbReference type="GO" id="GO:0003700">
    <property type="term" value="F:DNA-binding transcription factor activity"/>
    <property type="evidence" value="ECO:0007669"/>
    <property type="project" value="InterPro"/>
</dbReference>
<accession>A0A2S2E6C7</accession>
<dbReference type="EMBL" id="CP029347">
    <property type="protein sequence ID" value="AWL13082.1"/>
    <property type="molecule type" value="Genomic_DNA"/>
</dbReference>
<gene>
    <name evidence="6" type="ORF">HMF8227_02630</name>
</gene>
<dbReference type="SUPFAM" id="SSF46785">
    <property type="entry name" value="Winged helix' DNA-binding domain"/>
    <property type="match status" value="1"/>
</dbReference>
<name>A0A2S2E6C7_9ALTE</name>
<organism evidence="6 7">
    <name type="scientific">Saliniradius amylolyticus</name>
    <dbReference type="NCBI Taxonomy" id="2183582"/>
    <lineage>
        <taxon>Bacteria</taxon>
        <taxon>Pseudomonadati</taxon>
        <taxon>Pseudomonadota</taxon>
        <taxon>Gammaproteobacteria</taxon>
        <taxon>Alteromonadales</taxon>
        <taxon>Alteromonadaceae</taxon>
        <taxon>Saliniradius</taxon>
    </lineage>
</organism>
<evidence type="ECO:0000313" key="6">
    <source>
        <dbReference type="EMBL" id="AWL13082.1"/>
    </source>
</evidence>
<dbReference type="PRINTS" id="PR00039">
    <property type="entry name" value="HTHLYSR"/>
</dbReference>
<dbReference type="Proteomes" id="UP000245728">
    <property type="component" value="Chromosome"/>
</dbReference>
<dbReference type="Gene3D" id="1.10.10.10">
    <property type="entry name" value="Winged helix-like DNA-binding domain superfamily/Winged helix DNA-binding domain"/>
    <property type="match status" value="1"/>
</dbReference>
<dbReference type="Pfam" id="PF00126">
    <property type="entry name" value="HTH_1"/>
    <property type="match status" value="1"/>
</dbReference>
<sequence>MLEVKHLKTLLALEQCGTLNAAAERLFLSQSALSHQMRELEGRLGTRLFERKTSPVRFTPQGQQLLALAHEVIPRIREVEQRLLNHDDHVNHLRIGIECHACFQWLVPAMEQYKTRFPGVSVDLNVDNLFDGVTELQQQRLELLFTDDEVKQPGLTYSHIGDFSLVLALSPNHPLASKAFIEANDIEGECLLTYPVSTDKLDVFRLFLQPAGVRPKEVKAVSNSSVMLQMVSAGMGVAAVPDWLIRDLDRHQLLVSRPLGPAGIAKSLSAAYLPGSSQPADSFLPIVKQTFAEMQTQCGADAGARDASGVV</sequence>
<keyword evidence="4" id="KW-0804">Transcription</keyword>
<dbReference type="InterPro" id="IPR036388">
    <property type="entry name" value="WH-like_DNA-bd_sf"/>
</dbReference>
<dbReference type="Gene3D" id="3.40.190.10">
    <property type="entry name" value="Periplasmic binding protein-like II"/>
    <property type="match status" value="2"/>
</dbReference>
<comment type="similarity">
    <text evidence="1">Belongs to the LysR transcriptional regulatory family.</text>
</comment>
<keyword evidence="7" id="KW-1185">Reference proteome</keyword>
<dbReference type="InterPro" id="IPR000847">
    <property type="entry name" value="LysR_HTH_N"/>
</dbReference>
<dbReference type="PROSITE" id="PS50931">
    <property type="entry name" value="HTH_LYSR"/>
    <property type="match status" value="1"/>
</dbReference>
<evidence type="ECO:0000256" key="4">
    <source>
        <dbReference type="ARBA" id="ARBA00023163"/>
    </source>
</evidence>
<dbReference type="AlphaFoldDB" id="A0A2S2E6C7"/>
<protein>
    <submittedName>
        <fullName evidence="6">HTH-type transcriptional regulator MetR</fullName>
    </submittedName>
</protein>
<reference evidence="6 7" key="1">
    <citation type="submission" date="2018-05" db="EMBL/GenBank/DDBJ databases">
        <title>Salinimonas sp. HMF8227 Genome sequencing and assembly.</title>
        <authorList>
            <person name="Kang H."/>
            <person name="Kang J."/>
            <person name="Cha I."/>
            <person name="Kim H."/>
            <person name="Joh K."/>
        </authorList>
    </citation>
    <scope>NUCLEOTIDE SEQUENCE [LARGE SCALE GENOMIC DNA]</scope>
    <source>
        <strain evidence="6 7">HMF8227</strain>
    </source>
</reference>
<keyword evidence="3" id="KW-0238">DNA-binding</keyword>
<dbReference type="InterPro" id="IPR005119">
    <property type="entry name" value="LysR_subst-bd"/>
</dbReference>
<dbReference type="KEGG" id="salh:HMF8227_02630"/>
<feature type="domain" description="HTH lysR-type" evidence="5">
    <location>
        <begin position="2"/>
        <end position="59"/>
    </location>
</feature>
<dbReference type="OrthoDB" id="155872at2"/>
<evidence type="ECO:0000259" key="5">
    <source>
        <dbReference type="PROSITE" id="PS50931"/>
    </source>
</evidence>
<dbReference type="RefSeq" id="WP_109340602.1">
    <property type="nucleotide sequence ID" value="NZ_CP029347.1"/>
</dbReference>
<evidence type="ECO:0000256" key="3">
    <source>
        <dbReference type="ARBA" id="ARBA00023125"/>
    </source>
</evidence>
<dbReference type="GO" id="GO:0000976">
    <property type="term" value="F:transcription cis-regulatory region binding"/>
    <property type="evidence" value="ECO:0007669"/>
    <property type="project" value="TreeGrafter"/>
</dbReference>
<proteinExistence type="inferred from homology"/>